<feature type="non-terminal residue" evidence="1">
    <location>
        <position position="1"/>
    </location>
</feature>
<sequence length="126" mass="14731">LPQDQEITSLSICDMVLNVVYVTRLESFYYLERYNLEERTVINDVLLSEHLICSLSDFAVNPLLVVYRDVDYDNDYLVVRKLDGQLVKTFKNCSLTALDGEHVVYTKCYDDQYLYIWTSKTPNVDP</sequence>
<accession>A0A1B6ISX3</accession>
<evidence type="ECO:0008006" key="2">
    <source>
        <dbReference type="Google" id="ProtNLM"/>
    </source>
</evidence>
<protein>
    <recommendedName>
        <fullName evidence="2">CNH domain-containing protein</fullName>
    </recommendedName>
</protein>
<name>A0A1B6ISX3_9HEMI</name>
<reference evidence="1" key="1">
    <citation type="submission" date="2015-11" db="EMBL/GenBank/DDBJ databases">
        <title>De novo transcriptome assembly of four potential Pierce s Disease insect vectors from Arizona vineyards.</title>
        <authorList>
            <person name="Tassone E.E."/>
        </authorList>
    </citation>
    <scope>NUCLEOTIDE SEQUENCE</scope>
</reference>
<dbReference type="AlphaFoldDB" id="A0A1B6ISX3"/>
<evidence type="ECO:0000313" key="1">
    <source>
        <dbReference type="EMBL" id="JAS90031.1"/>
    </source>
</evidence>
<gene>
    <name evidence="1" type="ORF">g.56152</name>
</gene>
<dbReference type="EMBL" id="GECU01017675">
    <property type="protein sequence ID" value="JAS90031.1"/>
    <property type="molecule type" value="Transcribed_RNA"/>
</dbReference>
<proteinExistence type="predicted"/>
<organism evidence="1">
    <name type="scientific">Homalodisca liturata</name>
    <dbReference type="NCBI Taxonomy" id="320908"/>
    <lineage>
        <taxon>Eukaryota</taxon>
        <taxon>Metazoa</taxon>
        <taxon>Ecdysozoa</taxon>
        <taxon>Arthropoda</taxon>
        <taxon>Hexapoda</taxon>
        <taxon>Insecta</taxon>
        <taxon>Pterygota</taxon>
        <taxon>Neoptera</taxon>
        <taxon>Paraneoptera</taxon>
        <taxon>Hemiptera</taxon>
        <taxon>Auchenorrhyncha</taxon>
        <taxon>Membracoidea</taxon>
        <taxon>Cicadellidae</taxon>
        <taxon>Cicadellinae</taxon>
        <taxon>Proconiini</taxon>
        <taxon>Homalodisca</taxon>
    </lineage>
</organism>
<feature type="non-terminal residue" evidence="1">
    <location>
        <position position="126"/>
    </location>
</feature>